<evidence type="ECO:0008006" key="2">
    <source>
        <dbReference type="Google" id="ProtNLM"/>
    </source>
</evidence>
<dbReference type="EMBL" id="LAZR01051046">
    <property type="protein sequence ID" value="KKK86007.1"/>
    <property type="molecule type" value="Genomic_DNA"/>
</dbReference>
<gene>
    <name evidence="1" type="ORF">LCGC14_2767560</name>
</gene>
<sequence>MVEPAQQVSIDVVFFNNSLISPPVDVSVEIWDQSEFVASLPTAILIPPPVGDLVTLTFPWAVPGGLADGLYSVRVLAVEQGETVWIYDSTWPVFTVSAPPPIIPLALGDLTLQAPEAIPAVVSPGDMVTLRVPIANSSPSSPEVDVAVYIIDSQGLEVELMPTVTVPEMLALTTLTFEWTVPGGLADGLYGVRVLAAEPGQPGILDDQAFDVIEVAVGGGGLIPGDIELQAVAGIPAEANPGDLVLIDVRFMNNTPFAASITVGIFIY</sequence>
<feature type="non-terminal residue" evidence="1">
    <location>
        <position position="268"/>
    </location>
</feature>
<proteinExistence type="predicted"/>
<name>A0A0F8YX32_9ZZZZ</name>
<evidence type="ECO:0000313" key="1">
    <source>
        <dbReference type="EMBL" id="KKK86007.1"/>
    </source>
</evidence>
<protein>
    <recommendedName>
        <fullName evidence="2">CARDB domain-containing protein</fullName>
    </recommendedName>
</protein>
<comment type="caution">
    <text evidence="1">The sequence shown here is derived from an EMBL/GenBank/DDBJ whole genome shotgun (WGS) entry which is preliminary data.</text>
</comment>
<organism evidence="1">
    <name type="scientific">marine sediment metagenome</name>
    <dbReference type="NCBI Taxonomy" id="412755"/>
    <lineage>
        <taxon>unclassified sequences</taxon>
        <taxon>metagenomes</taxon>
        <taxon>ecological metagenomes</taxon>
    </lineage>
</organism>
<reference evidence="1" key="1">
    <citation type="journal article" date="2015" name="Nature">
        <title>Complex archaea that bridge the gap between prokaryotes and eukaryotes.</title>
        <authorList>
            <person name="Spang A."/>
            <person name="Saw J.H."/>
            <person name="Jorgensen S.L."/>
            <person name="Zaremba-Niedzwiedzka K."/>
            <person name="Martijn J."/>
            <person name="Lind A.E."/>
            <person name="van Eijk R."/>
            <person name="Schleper C."/>
            <person name="Guy L."/>
            <person name="Ettema T.J."/>
        </authorList>
    </citation>
    <scope>NUCLEOTIDE SEQUENCE</scope>
</reference>
<accession>A0A0F8YX32</accession>
<dbReference type="AlphaFoldDB" id="A0A0F8YX32"/>